<reference evidence="3 4" key="1">
    <citation type="journal article" date="2016" name="Sci. Rep.">
        <title>The Dendrobium catenatum Lindl. genome sequence provides insights into polysaccharide synthase, floral development and adaptive evolution.</title>
        <authorList>
            <person name="Zhang G.Q."/>
            <person name="Xu Q."/>
            <person name="Bian C."/>
            <person name="Tsai W.C."/>
            <person name="Yeh C.M."/>
            <person name="Liu K.W."/>
            <person name="Yoshida K."/>
            <person name="Zhang L.S."/>
            <person name="Chang S.B."/>
            <person name="Chen F."/>
            <person name="Shi Y."/>
            <person name="Su Y.Y."/>
            <person name="Zhang Y.Q."/>
            <person name="Chen L.J."/>
            <person name="Yin Y."/>
            <person name="Lin M."/>
            <person name="Huang H."/>
            <person name="Deng H."/>
            <person name="Wang Z.W."/>
            <person name="Zhu S.L."/>
            <person name="Zhao X."/>
            <person name="Deng C."/>
            <person name="Niu S.C."/>
            <person name="Huang J."/>
            <person name="Wang M."/>
            <person name="Liu G.H."/>
            <person name="Yang H.J."/>
            <person name="Xiao X.J."/>
            <person name="Hsiao Y.Y."/>
            <person name="Wu W.L."/>
            <person name="Chen Y.Y."/>
            <person name="Mitsuda N."/>
            <person name="Ohme-Takagi M."/>
            <person name="Luo Y.B."/>
            <person name="Van de Peer Y."/>
            <person name="Liu Z.J."/>
        </authorList>
    </citation>
    <scope>NUCLEOTIDE SEQUENCE [LARGE SCALE GENOMIC DNA]</scope>
    <source>
        <tissue evidence="3">The whole plant</tissue>
    </source>
</reference>
<name>A0A2I0WTS1_9ASPA</name>
<dbReference type="EMBL" id="KZ502442">
    <property type="protein sequence ID" value="PKU79051.1"/>
    <property type="molecule type" value="Genomic_DNA"/>
</dbReference>
<feature type="compositionally biased region" description="Basic residues" evidence="1">
    <location>
        <begin position="1"/>
        <end position="27"/>
    </location>
</feature>
<evidence type="ECO:0000259" key="2">
    <source>
        <dbReference type="PROSITE" id="PS50969"/>
    </source>
</evidence>
<evidence type="ECO:0000313" key="3">
    <source>
        <dbReference type="EMBL" id="PKU79051.1"/>
    </source>
</evidence>
<dbReference type="SUPFAM" id="SSF56784">
    <property type="entry name" value="HAD-like"/>
    <property type="match status" value="1"/>
</dbReference>
<dbReference type="AlphaFoldDB" id="A0A2I0WTS1"/>
<protein>
    <submittedName>
        <fullName evidence="3">Mitochondrial import inner membrane translocase subunit TIM50</fullName>
    </submittedName>
</protein>
<dbReference type="NCBIfam" id="TIGR02251">
    <property type="entry name" value="HIF-SF_euk"/>
    <property type="match status" value="1"/>
</dbReference>
<dbReference type="GO" id="GO:0016791">
    <property type="term" value="F:phosphatase activity"/>
    <property type="evidence" value="ECO:0007669"/>
    <property type="project" value="InterPro"/>
</dbReference>
<dbReference type="PANTHER" id="PTHR12210">
    <property type="entry name" value="DULLARD PROTEIN PHOSPHATASE"/>
    <property type="match status" value="1"/>
</dbReference>
<gene>
    <name evidence="3" type="primary">TIM50</name>
    <name evidence="3" type="ORF">MA16_Dca000395</name>
</gene>
<evidence type="ECO:0000313" key="4">
    <source>
        <dbReference type="Proteomes" id="UP000233837"/>
    </source>
</evidence>
<evidence type="ECO:0000256" key="1">
    <source>
        <dbReference type="SAM" id="MobiDB-lite"/>
    </source>
</evidence>
<dbReference type="FunFam" id="3.40.50.1000:FF:000093">
    <property type="entry name" value="NLI interacting factor-like phosphatase family protein"/>
    <property type="match status" value="1"/>
</dbReference>
<reference evidence="3 4" key="2">
    <citation type="journal article" date="2017" name="Nature">
        <title>The Apostasia genome and the evolution of orchids.</title>
        <authorList>
            <person name="Zhang G.Q."/>
            <person name="Liu K.W."/>
            <person name="Li Z."/>
            <person name="Lohaus R."/>
            <person name="Hsiao Y.Y."/>
            <person name="Niu S.C."/>
            <person name="Wang J.Y."/>
            <person name="Lin Y.C."/>
            <person name="Xu Q."/>
            <person name="Chen L.J."/>
            <person name="Yoshida K."/>
            <person name="Fujiwara S."/>
            <person name="Wang Z.W."/>
            <person name="Zhang Y.Q."/>
            <person name="Mitsuda N."/>
            <person name="Wang M."/>
            <person name="Liu G.H."/>
            <person name="Pecoraro L."/>
            <person name="Huang H.X."/>
            <person name="Xiao X.J."/>
            <person name="Lin M."/>
            <person name="Wu X.Y."/>
            <person name="Wu W.L."/>
            <person name="Chen Y.Y."/>
            <person name="Chang S.B."/>
            <person name="Sakamoto S."/>
            <person name="Ohme-Takagi M."/>
            <person name="Yagi M."/>
            <person name="Zeng S.J."/>
            <person name="Shen C.Y."/>
            <person name="Yeh C.M."/>
            <person name="Luo Y.B."/>
            <person name="Tsai W.C."/>
            <person name="Van de Peer Y."/>
            <person name="Liu Z.J."/>
        </authorList>
    </citation>
    <scope>NUCLEOTIDE SEQUENCE [LARGE SCALE GENOMIC DNA]</scope>
    <source>
        <tissue evidence="3">The whole plant</tissue>
    </source>
</reference>
<feature type="domain" description="FCP1 homology" evidence="2">
    <location>
        <begin position="101"/>
        <end position="262"/>
    </location>
</feature>
<dbReference type="InterPro" id="IPR050365">
    <property type="entry name" value="TIM50"/>
</dbReference>
<dbReference type="InterPro" id="IPR023214">
    <property type="entry name" value="HAD_sf"/>
</dbReference>
<dbReference type="InterPro" id="IPR036412">
    <property type="entry name" value="HAD-like_sf"/>
</dbReference>
<accession>A0A2I0WTS1</accession>
<proteinExistence type="predicted"/>
<dbReference type="Proteomes" id="UP000233837">
    <property type="component" value="Unassembled WGS sequence"/>
</dbReference>
<sequence length="284" mass="32353">MVSKIARKTLTKSYKHSPKTNHRRPRKPTPSPLKTLSSAATSINRSLSSCRRRLVKIFATLTVFHSPCKRKQGFHRLRPAHDDQKGTSPPLFSTPALPPLSFPRRKTVFFDLDETLIHSCTGMPPELYDFTIHPVIDGKEIPFYVLKRPGVEELLRTASELYEVVIFTAGRREYASLILDRLDPKRKFIAHRLYRDSCREIEAGKLVKDLSGLGRDLGKVVIVDDNPASYALQKENAIPISPFINDLSDWELREVIKFLNFADNFDDTREAVAFYLSGNRKGES</sequence>
<dbReference type="InterPro" id="IPR011948">
    <property type="entry name" value="Dullard_phosphatase"/>
</dbReference>
<organism evidence="3 4">
    <name type="scientific">Dendrobium catenatum</name>
    <dbReference type="NCBI Taxonomy" id="906689"/>
    <lineage>
        <taxon>Eukaryota</taxon>
        <taxon>Viridiplantae</taxon>
        <taxon>Streptophyta</taxon>
        <taxon>Embryophyta</taxon>
        <taxon>Tracheophyta</taxon>
        <taxon>Spermatophyta</taxon>
        <taxon>Magnoliopsida</taxon>
        <taxon>Liliopsida</taxon>
        <taxon>Asparagales</taxon>
        <taxon>Orchidaceae</taxon>
        <taxon>Epidendroideae</taxon>
        <taxon>Malaxideae</taxon>
        <taxon>Dendrobiinae</taxon>
        <taxon>Dendrobium</taxon>
    </lineage>
</organism>
<dbReference type="Gene3D" id="3.40.50.1000">
    <property type="entry name" value="HAD superfamily/HAD-like"/>
    <property type="match status" value="1"/>
</dbReference>
<dbReference type="STRING" id="906689.A0A2I0WTS1"/>
<dbReference type="PROSITE" id="PS50969">
    <property type="entry name" value="FCP1"/>
    <property type="match status" value="1"/>
</dbReference>
<dbReference type="SMART" id="SM00577">
    <property type="entry name" value="CPDc"/>
    <property type="match status" value="1"/>
</dbReference>
<feature type="region of interest" description="Disordered" evidence="1">
    <location>
        <begin position="1"/>
        <end position="40"/>
    </location>
</feature>
<keyword evidence="4" id="KW-1185">Reference proteome</keyword>
<dbReference type="Pfam" id="PF03031">
    <property type="entry name" value="NIF"/>
    <property type="match status" value="1"/>
</dbReference>
<dbReference type="InterPro" id="IPR004274">
    <property type="entry name" value="FCP1_dom"/>
</dbReference>
<dbReference type="CDD" id="cd07521">
    <property type="entry name" value="HAD_FCP1-like"/>
    <property type="match status" value="1"/>
</dbReference>